<dbReference type="EMBL" id="CP045902">
    <property type="protein sequence ID" value="QQP38395.1"/>
    <property type="molecule type" value="Genomic_DNA"/>
</dbReference>
<dbReference type="GO" id="GO:0005634">
    <property type="term" value="C:nucleus"/>
    <property type="evidence" value="ECO:0007669"/>
    <property type="project" value="UniProtKB-SubCell"/>
</dbReference>
<name>A0A7T8JYF3_CALRO</name>
<comment type="subcellular location">
    <subcellularLocation>
        <location evidence="1">Nucleus</location>
    </subcellularLocation>
</comment>
<organism evidence="2 3">
    <name type="scientific">Caligus rogercresseyi</name>
    <name type="common">Sea louse</name>
    <dbReference type="NCBI Taxonomy" id="217165"/>
    <lineage>
        <taxon>Eukaryota</taxon>
        <taxon>Metazoa</taxon>
        <taxon>Ecdysozoa</taxon>
        <taxon>Arthropoda</taxon>
        <taxon>Crustacea</taxon>
        <taxon>Multicrustacea</taxon>
        <taxon>Hexanauplia</taxon>
        <taxon>Copepoda</taxon>
        <taxon>Siphonostomatoida</taxon>
        <taxon>Caligidae</taxon>
        <taxon>Caligus</taxon>
    </lineage>
</organism>
<evidence type="ECO:0000313" key="3">
    <source>
        <dbReference type="Proteomes" id="UP000595437"/>
    </source>
</evidence>
<keyword evidence="3" id="KW-1185">Reference proteome</keyword>
<dbReference type="InterPro" id="IPR009057">
    <property type="entry name" value="Homeodomain-like_sf"/>
</dbReference>
<dbReference type="Proteomes" id="UP000595437">
    <property type="component" value="Chromosome 13"/>
</dbReference>
<dbReference type="SUPFAM" id="SSF46689">
    <property type="entry name" value="Homeodomain-like"/>
    <property type="match status" value="1"/>
</dbReference>
<evidence type="ECO:0000313" key="2">
    <source>
        <dbReference type="EMBL" id="QQP38395.1"/>
    </source>
</evidence>
<proteinExistence type="predicted"/>
<reference evidence="3" key="1">
    <citation type="submission" date="2021-01" db="EMBL/GenBank/DDBJ databases">
        <title>Caligus Genome Assembly.</title>
        <authorList>
            <person name="Gallardo-Escarate C."/>
        </authorList>
    </citation>
    <scope>NUCLEOTIDE SEQUENCE [LARGE SCALE GENOMIC DNA]</scope>
</reference>
<accession>A0A7T8JYF3</accession>
<protein>
    <submittedName>
        <fullName evidence="2">Transposable element tcb1 transposase</fullName>
    </submittedName>
</protein>
<sequence>MEQTRRDTVIELLCAGYRRAAIIKLLKYPWRTFYEITKKWEESGMSKRKEHKPRSDRICTPTFVAGLKRSIKANPRTPVSILAKKRPQDWRRPLDGLCGLRDPVHIPVGLCARPRGQTCSVLVEEEFFQLLGLQHLAPNSPDLNPCDYYFNVASLKASIKSEMNKLDPAEVSTECGRFRRRLEDILEAEGGHIE</sequence>
<dbReference type="GO" id="GO:0003676">
    <property type="term" value="F:nucleic acid binding"/>
    <property type="evidence" value="ECO:0007669"/>
    <property type="project" value="InterPro"/>
</dbReference>
<dbReference type="InterPro" id="IPR036397">
    <property type="entry name" value="RNaseH_sf"/>
</dbReference>
<evidence type="ECO:0000256" key="1">
    <source>
        <dbReference type="ARBA" id="ARBA00004123"/>
    </source>
</evidence>
<gene>
    <name evidence="2" type="ORF">FKW44_018959</name>
</gene>
<dbReference type="Gene3D" id="3.30.420.10">
    <property type="entry name" value="Ribonuclease H-like superfamily/Ribonuclease H"/>
    <property type="match status" value="1"/>
</dbReference>
<dbReference type="AlphaFoldDB" id="A0A7T8JYF3"/>